<dbReference type="InterPro" id="IPR014729">
    <property type="entry name" value="Rossmann-like_a/b/a_fold"/>
</dbReference>
<evidence type="ECO:0000259" key="13">
    <source>
        <dbReference type="Pfam" id="PF01406"/>
    </source>
</evidence>
<evidence type="ECO:0000256" key="11">
    <source>
        <dbReference type="ARBA" id="ARBA00031499"/>
    </source>
</evidence>
<name>D7G854_ECTSI</name>
<evidence type="ECO:0000256" key="12">
    <source>
        <dbReference type="SAM" id="MobiDB-lite"/>
    </source>
</evidence>
<feature type="compositionally biased region" description="Low complexity" evidence="12">
    <location>
        <begin position="18"/>
        <end position="39"/>
    </location>
</feature>
<dbReference type="EC" id="6.1.1.16" evidence="3"/>
<accession>D7G854</accession>
<evidence type="ECO:0000313" key="15">
    <source>
        <dbReference type="Proteomes" id="UP000002630"/>
    </source>
</evidence>
<dbReference type="OrthoDB" id="438179at2759"/>
<dbReference type="PANTHER" id="PTHR10890">
    <property type="entry name" value="CYSTEINYL-TRNA SYNTHETASE"/>
    <property type="match status" value="1"/>
</dbReference>
<evidence type="ECO:0000256" key="9">
    <source>
        <dbReference type="ARBA" id="ARBA00022917"/>
    </source>
</evidence>
<gene>
    <name evidence="14" type="primary">CYSRS</name>
    <name evidence="14" type="ORF">Esi_0087_0032</name>
</gene>
<organism evidence="14 15">
    <name type="scientific">Ectocarpus siliculosus</name>
    <name type="common">Brown alga</name>
    <name type="synonym">Conferva siliculosa</name>
    <dbReference type="NCBI Taxonomy" id="2880"/>
    <lineage>
        <taxon>Eukaryota</taxon>
        <taxon>Sar</taxon>
        <taxon>Stramenopiles</taxon>
        <taxon>Ochrophyta</taxon>
        <taxon>PX clade</taxon>
        <taxon>Phaeophyceae</taxon>
        <taxon>Ectocarpales</taxon>
        <taxon>Ectocarpaceae</taxon>
        <taxon>Ectocarpus</taxon>
    </lineage>
</organism>
<dbReference type="GO" id="GO:0005737">
    <property type="term" value="C:cytoplasm"/>
    <property type="evidence" value="ECO:0007669"/>
    <property type="project" value="TreeGrafter"/>
</dbReference>
<keyword evidence="8" id="KW-0067">ATP-binding</keyword>
<dbReference type="GO" id="GO:0004817">
    <property type="term" value="F:cysteine-tRNA ligase activity"/>
    <property type="evidence" value="ECO:0007669"/>
    <property type="project" value="UniProtKB-EC"/>
</dbReference>
<feature type="domain" description="tRNA synthetases class I catalytic" evidence="13">
    <location>
        <begin position="64"/>
        <end position="386"/>
    </location>
</feature>
<evidence type="ECO:0000256" key="8">
    <source>
        <dbReference type="ARBA" id="ARBA00022840"/>
    </source>
</evidence>
<reference evidence="14 15" key="1">
    <citation type="journal article" date="2010" name="Nature">
        <title>The Ectocarpus genome and the independent evolution of multicellularity in brown algae.</title>
        <authorList>
            <person name="Cock J.M."/>
            <person name="Sterck L."/>
            <person name="Rouze P."/>
            <person name="Scornet D."/>
            <person name="Allen A.E."/>
            <person name="Amoutzias G."/>
            <person name="Anthouard V."/>
            <person name="Artiguenave F."/>
            <person name="Aury J.M."/>
            <person name="Badger J.H."/>
            <person name="Beszteri B."/>
            <person name="Billiau K."/>
            <person name="Bonnet E."/>
            <person name="Bothwell J.H."/>
            <person name="Bowler C."/>
            <person name="Boyen C."/>
            <person name="Brownlee C."/>
            <person name="Carrano C.J."/>
            <person name="Charrier B."/>
            <person name="Cho G.Y."/>
            <person name="Coelho S.M."/>
            <person name="Collen J."/>
            <person name="Corre E."/>
            <person name="Da Silva C."/>
            <person name="Delage L."/>
            <person name="Delaroque N."/>
            <person name="Dittami S.M."/>
            <person name="Doulbeau S."/>
            <person name="Elias M."/>
            <person name="Farnham G."/>
            <person name="Gachon C.M."/>
            <person name="Gschloessl B."/>
            <person name="Heesch S."/>
            <person name="Jabbari K."/>
            <person name="Jubin C."/>
            <person name="Kawai H."/>
            <person name="Kimura K."/>
            <person name="Kloareg B."/>
            <person name="Kupper F.C."/>
            <person name="Lang D."/>
            <person name="Le Bail A."/>
            <person name="Leblanc C."/>
            <person name="Lerouge P."/>
            <person name="Lohr M."/>
            <person name="Lopez P.J."/>
            <person name="Martens C."/>
            <person name="Maumus F."/>
            <person name="Michel G."/>
            <person name="Miranda-Saavedra D."/>
            <person name="Morales J."/>
            <person name="Moreau H."/>
            <person name="Motomura T."/>
            <person name="Nagasato C."/>
            <person name="Napoli C.A."/>
            <person name="Nelson D.R."/>
            <person name="Nyvall-Collen P."/>
            <person name="Peters A.F."/>
            <person name="Pommier C."/>
            <person name="Potin P."/>
            <person name="Poulain J."/>
            <person name="Quesneville H."/>
            <person name="Read B."/>
            <person name="Rensing S.A."/>
            <person name="Ritter A."/>
            <person name="Rousvoal S."/>
            <person name="Samanta M."/>
            <person name="Samson G."/>
            <person name="Schroeder D.C."/>
            <person name="Segurens B."/>
            <person name="Strittmatter M."/>
            <person name="Tonon T."/>
            <person name="Tregear J.W."/>
            <person name="Valentin K."/>
            <person name="von Dassow P."/>
            <person name="Yamagishi T."/>
            <person name="Van de Peer Y."/>
            <person name="Wincker P."/>
        </authorList>
    </citation>
    <scope>NUCLEOTIDE SEQUENCE [LARGE SCALE GENOMIC DNA]</scope>
    <source>
        <strain evidence="15">Ec32 / CCAP1310/4</strain>
    </source>
</reference>
<dbReference type="EMBL" id="FN649751">
    <property type="protein sequence ID" value="CBJ27917.1"/>
    <property type="molecule type" value="Genomic_DNA"/>
</dbReference>
<dbReference type="InParanoid" id="D7G854"/>
<dbReference type="SUPFAM" id="SSF52374">
    <property type="entry name" value="Nucleotidylyl transferase"/>
    <property type="match status" value="1"/>
</dbReference>
<evidence type="ECO:0000256" key="4">
    <source>
        <dbReference type="ARBA" id="ARBA00022598"/>
    </source>
</evidence>
<keyword evidence="9" id="KW-0648">Protein biosynthesis</keyword>
<dbReference type="InterPro" id="IPR015803">
    <property type="entry name" value="Cys-tRNA-ligase"/>
</dbReference>
<evidence type="ECO:0000256" key="3">
    <source>
        <dbReference type="ARBA" id="ARBA00012832"/>
    </source>
</evidence>
<dbReference type="AlphaFoldDB" id="D7G854"/>
<evidence type="ECO:0000313" key="14">
    <source>
        <dbReference type="EMBL" id="CBJ27917.1"/>
    </source>
</evidence>
<dbReference type="SUPFAM" id="SSF47323">
    <property type="entry name" value="Anticodon-binding domain of a subclass of class I aminoacyl-tRNA synthetases"/>
    <property type="match status" value="1"/>
</dbReference>
<sequence>MGTLRRSSAYDASDRPTATSTCGSSRNSSSASATTPTAARAPVQPAVWNTVNGCLEPLPDPSTGMLKWYSCGPTVYDSAHLGHARTYVSLDVIRRVLTDYFRFDVTYALGITDVDDKIIARARENGLREWPEVAEMAAEFERQFLEDMSDLGVRPPDALTRVTDHIPDIVAYIQRILENGMGYEAAGGVYFDVEGMGGAYGKLGVKASSSTTPEEEGGSELRGKRSHKDFALWKTAKADEPSWESPFGRGRPGWHIECSAMTHSLFGPNLDVHSGGVDLKFPHHTNEIAQCEAHACGGVAATAAATGDGGVGGERKPWVRHWIHTGHLNIEGLKMSKSLKNFVTIREYLEGHSAGQEAAAEDFRMFCLMHKYSSNVTFSEDRMEEASVVRGRLQRFLALADVTIGAARKNRPADTAVRWGKKEKWLVEETSTCRREVRLALSDDFDTPRAVRHLASLCALISPHLKELTQGDLGPVVSARNFAAETLALLGVGESSTGAAAAGGGLGEMKGGGGERGGLVGNDGLPPAREVVDAMVEFRRMARKHVLERNLKKNPVSGKLMKRDLLQLIDHTRDETLPSLGVHVHDEPDNQCTWMVLPPDQRKSRRRSEDQAEARAQAGGGNGGVKGATLPGDAMWADGDEEEPPLPGGIPVPPAAVGDDRRGG</sequence>
<dbReference type="GO" id="GO:0006423">
    <property type="term" value="P:cysteinyl-tRNA aminoacylation"/>
    <property type="evidence" value="ECO:0007669"/>
    <property type="project" value="InterPro"/>
</dbReference>
<keyword evidence="15" id="KW-1185">Reference proteome</keyword>
<evidence type="ECO:0000256" key="1">
    <source>
        <dbReference type="ARBA" id="ARBA00001947"/>
    </source>
</evidence>
<dbReference type="InterPro" id="IPR032678">
    <property type="entry name" value="tRNA-synt_1_cat_dom"/>
</dbReference>
<dbReference type="InterPro" id="IPR009080">
    <property type="entry name" value="tRNAsynth_Ia_anticodon-bd"/>
</dbReference>
<keyword evidence="5" id="KW-0479">Metal-binding</keyword>
<dbReference type="STRING" id="2880.D7G854"/>
<evidence type="ECO:0000256" key="2">
    <source>
        <dbReference type="ARBA" id="ARBA00005594"/>
    </source>
</evidence>
<dbReference type="CDD" id="cd00672">
    <property type="entry name" value="CysRS_core"/>
    <property type="match status" value="1"/>
</dbReference>
<proteinExistence type="inferred from homology"/>
<dbReference type="GO" id="GO:0046872">
    <property type="term" value="F:metal ion binding"/>
    <property type="evidence" value="ECO:0007669"/>
    <property type="project" value="UniProtKB-KW"/>
</dbReference>
<dbReference type="GO" id="GO:0005524">
    <property type="term" value="F:ATP binding"/>
    <property type="evidence" value="ECO:0007669"/>
    <property type="project" value="UniProtKB-KW"/>
</dbReference>
<dbReference type="HAMAP" id="MF_00041">
    <property type="entry name" value="Cys_tRNA_synth"/>
    <property type="match status" value="1"/>
</dbReference>
<keyword evidence="4 14" id="KW-0436">Ligase</keyword>
<comment type="similarity">
    <text evidence="2">Belongs to the class-I aminoacyl-tRNA synthetase family.</text>
</comment>
<feature type="region of interest" description="Disordered" evidence="12">
    <location>
        <begin position="597"/>
        <end position="664"/>
    </location>
</feature>
<dbReference type="Proteomes" id="UP000002630">
    <property type="component" value="Linkage Group LG26"/>
</dbReference>
<feature type="compositionally biased region" description="Pro residues" evidence="12">
    <location>
        <begin position="645"/>
        <end position="654"/>
    </location>
</feature>
<keyword evidence="6" id="KW-0547">Nucleotide-binding</keyword>
<dbReference type="PANTHER" id="PTHR10890:SF27">
    <property type="entry name" value="CYSTEINE--TRNA LIGASE, MITOCHONDRIAL-RELATED"/>
    <property type="match status" value="1"/>
</dbReference>
<dbReference type="Gene3D" id="3.40.50.620">
    <property type="entry name" value="HUPs"/>
    <property type="match status" value="1"/>
</dbReference>
<protein>
    <recommendedName>
        <fullName evidence="3">cysteine--tRNA ligase</fullName>
        <ecNumber evidence="3">6.1.1.16</ecNumber>
    </recommendedName>
    <alternativeName>
        <fullName evidence="11">Cysteinyl-tRNA synthetase</fullName>
    </alternativeName>
</protein>
<keyword evidence="7" id="KW-0862">Zinc</keyword>
<evidence type="ECO:0000256" key="5">
    <source>
        <dbReference type="ARBA" id="ARBA00022723"/>
    </source>
</evidence>
<keyword evidence="10" id="KW-0030">Aminoacyl-tRNA synthetase</keyword>
<dbReference type="NCBIfam" id="TIGR00435">
    <property type="entry name" value="cysS"/>
    <property type="match status" value="1"/>
</dbReference>
<comment type="cofactor">
    <cofactor evidence="1">
        <name>Zn(2+)</name>
        <dbReference type="ChEBI" id="CHEBI:29105"/>
    </cofactor>
</comment>
<dbReference type="EMBL" id="FN649107">
    <property type="protein sequence ID" value="CBJ27917.1"/>
    <property type="molecule type" value="Genomic_DNA"/>
</dbReference>
<evidence type="ECO:0000256" key="6">
    <source>
        <dbReference type="ARBA" id="ARBA00022741"/>
    </source>
</evidence>
<dbReference type="Pfam" id="PF01406">
    <property type="entry name" value="tRNA-synt_1e"/>
    <property type="match status" value="1"/>
</dbReference>
<evidence type="ECO:0000256" key="7">
    <source>
        <dbReference type="ARBA" id="ARBA00022833"/>
    </source>
</evidence>
<dbReference type="InterPro" id="IPR024909">
    <property type="entry name" value="Cys-tRNA/MSH_ligase"/>
</dbReference>
<evidence type="ECO:0000256" key="10">
    <source>
        <dbReference type="ARBA" id="ARBA00023146"/>
    </source>
</evidence>
<dbReference type="PRINTS" id="PR00983">
    <property type="entry name" value="TRNASYNTHCYS"/>
</dbReference>
<dbReference type="eggNOG" id="KOG2007">
    <property type="taxonomic scope" value="Eukaryota"/>
</dbReference>
<feature type="region of interest" description="Disordered" evidence="12">
    <location>
        <begin position="1"/>
        <end position="39"/>
    </location>
</feature>